<dbReference type="AlphaFoldDB" id="A0AAN6RN82"/>
<organism evidence="2 3">
    <name type="scientific">Pseudopithomyces chartarum</name>
    <dbReference type="NCBI Taxonomy" id="1892770"/>
    <lineage>
        <taxon>Eukaryota</taxon>
        <taxon>Fungi</taxon>
        <taxon>Dikarya</taxon>
        <taxon>Ascomycota</taxon>
        <taxon>Pezizomycotina</taxon>
        <taxon>Dothideomycetes</taxon>
        <taxon>Pleosporomycetidae</taxon>
        <taxon>Pleosporales</taxon>
        <taxon>Massarineae</taxon>
        <taxon>Didymosphaeriaceae</taxon>
        <taxon>Pseudopithomyces</taxon>
    </lineage>
</organism>
<sequence length="429" mass="47240">MCVIIPIDHAPCTHTVALWQHCANAPRSVFGHKPCSHIRQHGRPILTRKLCHNCGGPRFFARRGGLAARGSGNPMLDEVMEQKEEHGDQYDSGYQSDLIPEVDEEAEHDDSLLSPRQSAASLRWKREFSSQRSSNTPRSSGQKSNWRPNLKRDLSESSSSVSSDFSSRRTSIVSTVSKPDTTNTHSFQARLSYNSVKRLAQSLTPILRNPSPRQKVSTLLHPSPPLGSSESSRRASVVSFQDITPPVTPPEHHQTPTRKGSTLLHPSSPQIEPVSVLSKETSFPFAFSLPRPMAELPTSAPIGTSTPPQESFPRKNSTLLHPSSPSDEDDAPYTARTIISLPPTPQTTPTLGSFKRSTSALSSSSNDDDWEEPLHSSHSDAEYDSDDDQSVAAFAPHRSSVRVARLGQTARASRISFHGNQLRILQDWN</sequence>
<comment type="caution">
    <text evidence="2">The sequence shown here is derived from an EMBL/GenBank/DDBJ whole genome shotgun (WGS) entry which is preliminary data.</text>
</comment>
<name>A0AAN6RN82_9PLEO</name>
<feature type="compositionally biased region" description="Polar residues" evidence="1">
    <location>
        <begin position="301"/>
        <end position="325"/>
    </location>
</feature>
<feature type="region of interest" description="Disordered" evidence="1">
    <location>
        <begin position="123"/>
        <end position="183"/>
    </location>
</feature>
<evidence type="ECO:0000313" key="2">
    <source>
        <dbReference type="EMBL" id="KAK3217149.1"/>
    </source>
</evidence>
<evidence type="ECO:0000313" key="3">
    <source>
        <dbReference type="Proteomes" id="UP001280581"/>
    </source>
</evidence>
<feature type="compositionally biased region" description="Low complexity" evidence="1">
    <location>
        <begin position="228"/>
        <end position="239"/>
    </location>
</feature>
<feature type="region of interest" description="Disordered" evidence="1">
    <location>
        <begin position="296"/>
        <end position="388"/>
    </location>
</feature>
<feature type="compositionally biased region" description="Polar residues" evidence="1">
    <location>
        <begin position="257"/>
        <end position="270"/>
    </location>
</feature>
<feature type="compositionally biased region" description="Low complexity" evidence="1">
    <location>
        <begin position="347"/>
        <end position="365"/>
    </location>
</feature>
<feature type="compositionally biased region" description="Low complexity" evidence="1">
    <location>
        <begin position="156"/>
        <end position="177"/>
    </location>
</feature>
<feature type="compositionally biased region" description="Low complexity" evidence="1">
    <location>
        <begin position="130"/>
        <end position="140"/>
    </location>
</feature>
<protein>
    <submittedName>
        <fullName evidence="2">Uncharacterized protein</fullName>
    </submittedName>
</protein>
<feature type="compositionally biased region" description="Basic and acidic residues" evidence="1">
    <location>
        <begin position="372"/>
        <end position="381"/>
    </location>
</feature>
<keyword evidence="3" id="KW-1185">Reference proteome</keyword>
<accession>A0AAN6RN82</accession>
<dbReference type="EMBL" id="WVTA01000001">
    <property type="protein sequence ID" value="KAK3217149.1"/>
    <property type="molecule type" value="Genomic_DNA"/>
</dbReference>
<dbReference type="Proteomes" id="UP001280581">
    <property type="component" value="Unassembled WGS sequence"/>
</dbReference>
<evidence type="ECO:0000256" key="1">
    <source>
        <dbReference type="SAM" id="MobiDB-lite"/>
    </source>
</evidence>
<reference evidence="2 3" key="1">
    <citation type="submission" date="2021-02" db="EMBL/GenBank/DDBJ databases">
        <title>Genome assembly of Pseudopithomyces chartarum.</title>
        <authorList>
            <person name="Jauregui R."/>
            <person name="Singh J."/>
            <person name="Voisey C."/>
        </authorList>
    </citation>
    <scope>NUCLEOTIDE SEQUENCE [LARGE SCALE GENOMIC DNA]</scope>
    <source>
        <strain evidence="2 3">AGR01</strain>
    </source>
</reference>
<gene>
    <name evidence="2" type="ORF">GRF29_1g2102003</name>
</gene>
<feature type="region of interest" description="Disordered" evidence="1">
    <location>
        <begin position="204"/>
        <end position="275"/>
    </location>
</feature>
<proteinExistence type="predicted"/>